<evidence type="ECO:0000313" key="5">
    <source>
        <dbReference type="Proteomes" id="UP000557656"/>
    </source>
</evidence>
<dbReference type="Gene3D" id="3.40.50.150">
    <property type="entry name" value="Vaccinia Virus protein VP39"/>
    <property type="match status" value="1"/>
</dbReference>
<accession>A0A7Y7QXC7</accession>
<evidence type="ECO:0000313" key="4">
    <source>
        <dbReference type="Proteomes" id="UP000531581"/>
    </source>
</evidence>
<evidence type="ECO:0000259" key="1">
    <source>
        <dbReference type="Pfam" id="PF08241"/>
    </source>
</evidence>
<organism evidence="3 4">
    <name type="scientific">Sphingomonas sanguinis</name>
    <dbReference type="NCBI Taxonomy" id="33051"/>
    <lineage>
        <taxon>Bacteria</taxon>
        <taxon>Pseudomonadati</taxon>
        <taxon>Pseudomonadota</taxon>
        <taxon>Alphaproteobacteria</taxon>
        <taxon>Sphingomonadales</taxon>
        <taxon>Sphingomonadaceae</taxon>
        <taxon>Sphingomonas</taxon>
    </lineage>
</organism>
<proteinExistence type="predicted"/>
<dbReference type="InterPro" id="IPR013216">
    <property type="entry name" value="Methyltransf_11"/>
</dbReference>
<comment type="caution">
    <text evidence="3">The sequence shown here is derived from an EMBL/GenBank/DDBJ whole genome shotgun (WGS) entry which is preliminary data.</text>
</comment>
<dbReference type="SUPFAM" id="SSF53335">
    <property type="entry name" value="S-adenosyl-L-methionine-dependent methyltransferases"/>
    <property type="match status" value="1"/>
</dbReference>
<keyword evidence="3" id="KW-0489">Methyltransferase</keyword>
<dbReference type="EMBL" id="JABYQV010000014">
    <property type="protein sequence ID" value="NVP32408.1"/>
    <property type="molecule type" value="Genomic_DNA"/>
</dbReference>
<gene>
    <name evidence="2" type="ORF">HKX05_16275</name>
    <name evidence="3" type="ORF">HLV41_15305</name>
</gene>
<dbReference type="RefSeq" id="WP_170171185.1">
    <property type="nucleotide sequence ID" value="NZ_JABEOV010000024.1"/>
</dbReference>
<dbReference type="Proteomes" id="UP000557656">
    <property type="component" value="Unassembled WGS sequence"/>
</dbReference>
<feature type="domain" description="Methyltransferase type 11" evidence="1">
    <location>
        <begin position="53"/>
        <end position="133"/>
    </location>
</feature>
<reference evidence="4 5" key="1">
    <citation type="submission" date="2020-05" db="EMBL/GenBank/DDBJ databases">
        <title>Draft Genome Sequences of Sphingomonas sp. Isolated from the International Space Station.</title>
        <authorList>
            <person name="Bijlani S."/>
            <person name="Singh N.K."/>
            <person name="Mason C.E."/>
            <person name="Wang C.C."/>
            <person name="Venkateswaran K."/>
        </authorList>
    </citation>
    <scope>NUCLEOTIDE SEQUENCE [LARGE SCALE GENOMIC DNA]</scope>
    <source>
        <strain evidence="2 5">IIF7SW-B5</strain>
        <strain evidence="3">ISS-IIF7SWP</strain>
    </source>
</reference>
<dbReference type="GO" id="GO:0032259">
    <property type="term" value="P:methylation"/>
    <property type="evidence" value="ECO:0007669"/>
    <property type="project" value="UniProtKB-KW"/>
</dbReference>
<dbReference type="AlphaFoldDB" id="A0A7Y7QXC7"/>
<dbReference type="InterPro" id="IPR029063">
    <property type="entry name" value="SAM-dependent_MTases_sf"/>
</dbReference>
<sequence length="271" mass="30431">MGQFVARNILFDDGTVTMPGRPTLLVDEPRCQATMRLLRALWGADLAGSIIIDLGCLEGGYSVEFARAGMSVLGIEVRRNNFENCCYVQSRLSLPNLQFIHDDVWNLSDYGLHDIGFCCGLLYHLDEPRRFLQLLGSCVNKAVIVNTHFAPWRPEERMGLGKLSSHEGLPGRWIGEHEATSHAERESLKLASWNNRRSFWLTREGIIQAIKDAGFNLVLEQCDAAGVERYDQTVPTDEVLLKDLLSNERRTFLRSVFIGIRDNPVAPTAIG</sequence>
<dbReference type="Pfam" id="PF08241">
    <property type="entry name" value="Methyltransf_11"/>
    <property type="match status" value="1"/>
</dbReference>
<dbReference type="Proteomes" id="UP000531581">
    <property type="component" value="Unassembled WGS sequence"/>
</dbReference>
<name>A0A7Y7QXC7_9SPHN</name>
<keyword evidence="5" id="KW-1185">Reference proteome</keyword>
<evidence type="ECO:0000313" key="2">
    <source>
        <dbReference type="EMBL" id="NNG54907.1"/>
    </source>
</evidence>
<protein>
    <submittedName>
        <fullName evidence="3">SAM-dependent methyltransferase</fullName>
    </submittedName>
</protein>
<dbReference type="GO" id="GO:0008757">
    <property type="term" value="F:S-adenosylmethionine-dependent methyltransferase activity"/>
    <property type="evidence" value="ECO:0007669"/>
    <property type="project" value="InterPro"/>
</dbReference>
<evidence type="ECO:0000313" key="3">
    <source>
        <dbReference type="EMBL" id="NVP32408.1"/>
    </source>
</evidence>
<dbReference type="EMBL" id="JABEOV010000024">
    <property type="protein sequence ID" value="NNG54907.1"/>
    <property type="molecule type" value="Genomic_DNA"/>
</dbReference>
<keyword evidence="3" id="KW-0808">Transferase</keyword>